<gene>
    <name evidence="2" type="ORF">DesU5LDRAFT_1942</name>
</gene>
<organism evidence="2">
    <name type="scientific">Desulfovibrio sp. U5L</name>
    <dbReference type="NCBI Taxonomy" id="596152"/>
    <lineage>
        <taxon>Bacteria</taxon>
        <taxon>Pseudomonadati</taxon>
        <taxon>Thermodesulfobacteriota</taxon>
        <taxon>Desulfovibrionia</taxon>
        <taxon>Desulfovibrionales</taxon>
        <taxon>Desulfovibrionaceae</taxon>
        <taxon>Desulfovibrio</taxon>
    </lineage>
</organism>
<protein>
    <submittedName>
        <fullName evidence="2">Uncharacterized protein</fullName>
    </submittedName>
</protein>
<dbReference type="HOGENOM" id="CLU_899346_0_0_7"/>
<sequence>MNTDIRIAVSFKGHRKRKRLRLMLGPDSTDYLLDLWISTAMNHPTGILAGMDAVDLALEAGWEGEPEKFVQALQTCGFLDVSGDGVYSLHDWDDHQGYAIHAEKRTEKARKAALARWGTKEEDAPSMPGALPQASLSNAPSPAPSPAPLALSHPPDGERARDAVFALMSECQPKAKPKSPNKWPGMLQGLLDEGQTVEAIERTTRFALQDAFWRSRILSPKAFLDNYSQIFDQASKAEESQVPCSVEGKGQGMSAEDWEALKQKNRTQPKISDNMVNAIPP</sequence>
<dbReference type="EMBL" id="JH600068">
    <property type="protein sequence ID" value="EIG53616.1"/>
    <property type="molecule type" value="Genomic_DNA"/>
</dbReference>
<dbReference type="AlphaFoldDB" id="I2Q1G0"/>
<evidence type="ECO:0000256" key="1">
    <source>
        <dbReference type="SAM" id="MobiDB-lite"/>
    </source>
</evidence>
<evidence type="ECO:0000313" key="2">
    <source>
        <dbReference type="EMBL" id="EIG53616.1"/>
    </source>
</evidence>
<dbReference type="STRING" id="596152.DesU5LDRAFT_1942"/>
<name>I2Q1G0_9BACT</name>
<accession>I2Q1G0</accession>
<feature type="region of interest" description="Disordered" evidence="1">
    <location>
        <begin position="245"/>
        <end position="281"/>
    </location>
</feature>
<feature type="compositionally biased region" description="Polar residues" evidence="1">
    <location>
        <begin position="266"/>
        <end position="275"/>
    </location>
</feature>
<feature type="region of interest" description="Disordered" evidence="1">
    <location>
        <begin position="117"/>
        <end position="156"/>
    </location>
</feature>
<proteinExistence type="predicted"/>
<feature type="compositionally biased region" description="Low complexity" evidence="1">
    <location>
        <begin position="130"/>
        <end position="140"/>
    </location>
</feature>
<reference evidence="2" key="1">
    <citation type="submission" date="2011-11" db="EMBL/GenBank/DDBJ databases">
        <title>Improved High-Quality Draft sequence of Desulfovibrio sp. U5L.</title>
        <authorList>
            <consortium name="US DOE Joint Genome Institute"/>
            <person name="Lucas S."/>
            <person name="Han J."/>
            <person name="Lapidus A."/>
            <person name="Cheng J.-F."/>
            <person name="Goodwin L."/>
            <person name="Pitluck S."/>
            <person name="Peters L."/>
            <person name="Ovchinnikova G."/>
            <person name="Held B."/>
            <person name="Detter J.C."/>
            <person name="Han C."/>
            <person name="Tapia R."/>
            <person name="Land M."/>
            <person name="Hauser L."/>
            <person name="Kyrpides N."/>
            <person name="Ivanova N."/>
            <person name="Pagani I."/>
            <person name="Gabster J."/>
            <person name="Walker C."/>
            <person name="Stolyar S."/>
            <person name="Stahl D."/>
            <person name="Arkin A."/>
            <person name="Dehal P."/>
            <person name="Hazen T."/>
            <person name="Woyke T."/>
        </authorList>
    </citation>
    <scope>NUCLEOTIDE SEQUENCE [LARGE SCALE GENOMIC DNA]</scope>
    <source>
        <strain evidence="2">U5L</strain>
    </source>
</reference>
<dbReference type="eggNOG" id="COG1403">
    <property type="taxonomic scope" value="Bacteria"/>
</dbReference>
<dbReference type="OrthoDB" id="5461381at2"/>